<dbReference type="STRING" id="51670.SAMN04488557_0966"/>
<keyword evidence="1" id="KW-0732">Signal</keyword>
<dbReference type="InterPro" id="IPR015000">
    <property type="entry name" value="EipB-like"/>
</dbReference>
<dbReference type="Proteomes" id="UP000199423">
    <property type="component" value="Unassembled WGS sequence"/>
</dbReference>
<proteinExistence type="predicted"/>
<keyword evidence="3" id="KW-1185">Reference proteome</keyword>
<evidence type="ECO:0000256" key="1">
    <source>
        <dbReference type="SAM" id="SignalP"/>
    </source>
</evidence>
<gene>
    <name evidence="2" type="ORF">SAMN04488557_0966</name>
</gene>
<protein>
    <recommendedName>
        <fullName evidence="4">DUF1849 family protein</fullName>
    </recommendedName>
</protein>
<evidence type="ECO:0008006" key="4">
    <source>
        <dbReference type="Google" id="ProtNLM"/>
    </source>
</evidence>
<dbReference type="Pfam" id="PF08904">
    <property type="entry name" value="EipB_like"/>
    <property type="match status" value="1"/>
</dbReference>
<dbReference type="OrthoDB" id="9815514at2"/>
<reference evidence="3" key="1">
    <citation type="submission" date="2016-10" db="EMBL/GenBank/DDBJ databases">
        <authorList>
            <person name="Varghese N."/>
            <person name="Submissions S."/>
        </authorList>
    </citation>
    <scope>NUCLEOTIDE SEQUENCE [LARGE SCALE GENOMIC DNA]</scope>
    <source>
        <strain evidence="3">DSM 1565</strain>
    </source>
</reference>
<feature type="signal peptide" evidence="1">
    <location>
        <begin position="1"/>
        <end position="26"/>
    </location>
</feature>
<dbReference type="AlphaFoldDB" id="A0A1I7N0X1"/>
<sequence>MIVREGYVTIALLVLAGQMPVSPAAAADLIPFAPHRAVYELSLGGSTAGSGVTGVAGRMVYELSGSQCDGYTQNMRFVTVMTNQEGTETLSDLRNSSWEEADAKKLRFSSTQYQNDKLADTSQGDAARSKGAMPVVGVDLVKPAKKRVSLPPDIYFPMQHASTLVQAAKSGLKMFAANLYDGSEQGEKYYLTNTVIGKKFDRSTKTVPASFKGADILASVDSWPMTISYFEAGKDKNDQTPSYELSFRYFENGVTSNLKIDYGEFSIKGELKELTALTPGKCPETKDVH</sequence>
<dbReference type="RefSeq" id="WP_092864871.1">
    <property type="nucleotide sequence ID" value="NZ_FPCH01000001.1"/>
</dbReference>
<dbReference type="EMBL" id="FPCH01000001">
    <property type="protein sequence ID" value="SFV28284.1"/>
    <property type="molecule type" value="Genomic_DNA"/>
</dbReference>
<organism evidence="2 3">
    <name type="scientific">Hyphomicrobium facile</name>
    <dbReference type="NCBI Taxonomy" id="51670"/>
    <lineage>
        <taxon>Bacteria</taxon>
        <taxon>Pseudomonadati</taxon>
        <taxon>Pseudomonadota</taxon>
        <taxon>Alphaproteobacteria</taxon>
        <taxon>Hyphomicrobiales</taxon>
        <taxon>Hyphomicrobiaceae</taxon>
        <taxon>Hyphomicrobium</taxon>
    </lineage>
</organism>
<feature type="chain" id="PRO_5011602098" description="DUF1849 family protein" evidence="1">
    <location>
        <begin position="27"/>
        <end position="289"/>
    </location>
</feature>
<accession>A0A1I7N0X1</accession>
<evidence type="ECO:0000313" key="2">
    <source>
        <dbReference type="EMBL" id="SFV28284.1"/>
    </source>
</evidence>
<name>A0A1I7N0X1_9HYPH</name>
<evidence type="ECO:0000313" key="3">
    <source>
        <dbReference type="Proteomes" id="UP000199423"/>
    </source>
</evidence>